<dbReference type="SUPFAM" id="SSF81321">
    <property type="entry name" value="Family A G protein-coupled receptor-like"/>
    <property type="match status" value="1"/>
</dbReference>
<dbReference type="GO" id="GO:0005886">
    <property type="term" value="C:plasma membrane"/>
    <property type="evidence" value="ECO:0007669"/>
    <property type="project" value="TreeGrafter"/>
</dbReference>
<accession>A0A1D1UYG3</accession>
<keyword evidence="6" id="KW-0472">Membrane</keyword>
<evidence type="ECO:0000256" key="4">
    <source>
        <dbReference type="ARBA" id="ARBA00023180"/>
    </source>
</evidence>
<keyword evidence="5" id="KW-0807">Transducer</keyword>
<sequence length="182" mass="20160">MDPTLYKMTVPCLSQQLAFHICLDVSKIPGYTGTNAKAAQGRQVTFPLRSAATRNLTFVLLMIMACWVGSAQIYWACMERADGQTQDLFLQVVSGLISIPPLIGWNDMSDEANQCGYVSEKGYIIYSSLGSFYIPLCILVSVYLTIFISARRRLRRRAMGNNPYTTASTIVLPTGQAKPSQE</sequence>
<proteinExistence type="predicted"/>
<comment type="subcellular location">
    <subcellularLocation>
        <location evidence="1">Membrane</location>
        <topology evidence="1">Multi-pass membrane protein</topology>
    </subcellularLocation>
</comment>
<name>A0A1D1UYG3_RAMVA</name>
<dbReference type="OrthoDB" id="10010417at2759"/>
<keyword evidence="8" id="KW-1185">Reference proteome</keyword>
<keyword evidence="6" id="KW-0812">Transmembrane</keyword>
<evidence type="ECO:0000256" key="6">
    <source>
        <dbReference type="SAM" id="Phobius"/>
    </source>
</evidence>
<keyword evidence="6" id="KW-1133">Transmembrane helix</keyword>
<dbReference type="AlphaFoldDB" id="A0A1D1UYG3"/>
<feature type="transmembrane region" description="Helical" evidence="6">
    <location>
        <begin position="56"/>
        <end position="76"/>
    </location>
</feature>
<feature type="transmembrane region" description="Helical" evidence="6">
    <location>
        <begin position="125"/>
        <end position="150"/>
    </location>
</feature>
<reference evidence="7 8" key="1">
    <citation type="journal article" date="2016" name="Nat. Commun.">
        <title>Extremotolerant tardigrade genome and improved radiotolerance of human cultured cells by tardigrade-unique protein.</title>
        <authorList>
            <person name="Hashimoto T."/>
            <person name="Horikawa D.D."/>
            <person name="Saito Y."/>
            <person name="Kuwahara H."/>
            <person name="Kozuka-Hata H."/>
            <person name="Shin-I T."/>
            <person name="Minakuchi Y."/>
            <person name="Ohishi K."/>
            <person name="Motoyama A."/>
            <person name="Aizu T."/>
            <person name="Enomoto A."/>
            <person name="Kondo K."/>
            <person name="Tanaka S."/>
            <person name="Hara Y."/>
            <person name="Koshikawa S."/>
            <person name="Sagara H."/>
            <person name="Miura T."/>
            <person name="Yokobori S."/>
            <person name="Miyagawa K."/>
            <person name="Suzuki Y."/>
            <person name="Kubo T."/>
            <person name="Oyama M."/>
            <person name="Kohara Y."/>
            <person name="Fujiyama A."/>
            <person name="Arakawa K."/>
            <person name="Katayama T."/>
            <person name="Toyoda A."/>
            <person name="Kunieda T."/>
        </authorList>
    </citation>
    <scope>NUCLEOTIDE SEQUENCE [LARGE SCALE GENOMIC DNA]</scope>
    <source>
        <strain evidence="7 8">YOKOZUNA-1</strain>
    </source>
</reference>
<dbReference type="PANTHER" id="PTHR24248:SF174">
    <property type="entry name" value="TYRAMINE_OCTOPAMINE RECEPTOR"/>
    <property type="match status" value="1"/>
</dbReference>
<evidence type="ECO:0000256" key="2">
    <source>
        <dbReference type="ARBA" id="ARBA00023040"/>
    </source>
</evidence>
<evidence type="ECO:0000256" key="3">
    <source>
        <dbReference type="ARBA" id="ARBA00023170"/>
    </source>
</evidence>
<dbReference type="Gene3D" id="1.20.1070.10">
    <property type="entry name" value="Rhodopsin 7-helix transmembrane proteins"/>
    <property type="match status" value="1"/>
</dbReference>
<evidence type="ECO:0000313" key="7">
    <source>
        <dbReference type="EMBL" id="GAU94676.1"/>
    </source>
</evidence>
<protein>
    <recommendedName>
        <fullName evidence="9">G-protein coupled receptors family 1 profile domain-containing protein</fullName>
    </recommendedName>
</protein>
<dbReference type="Proteomes" id="UP000186922">
    <property type="component" value="Unassembled WGS sequence"/>
</dbReference>
<organism evidence="7 8">
    <name type="scientific">Ramazzottius varieornatus</name>
    <name type="common">Water bear</name>
    <name type="synonym">Tardigrade</name>
    <dbReference type="NCBI Taxonomy" id="947166"/>
    <lineage>
        <taxon>Eukaryota</taxon>
        <taxon>Metazoa</taxon>
        <taxon>Ecdysozoa</taxon>
        <taxon>Tardigrada</taxon>
        <taxon>Eutardigrada</taxon>
        <taxon>Parachela</taxon>
        <taxon>Hypsibioidea</taxon>
        <taxon>Ramazzottiidae</taxon>
        <taxon>Ramazzottius</taxon>
    </lineage>
</organism>
<evidence type="ECO:0000256" key="1">
    <source>
        <dbReference type="ARBA" id="ARBA00004141"/>
    </source>
</evidence>
<keyword evidence="3" id="KW-0675">Receptor</keyword>
<comment type="caution">
    <text evidence="7">The sequence shown here is derived from an EMBL/GenBank/DDBJ whole genome shotgun (WGS) entry which is preliminary data.</text>
</comment>
<dbReference type="GO" id="GO:0004930">
    <property type="term" value="F:G protein-coupled receptor activity"/>
    <property type="evidence" value="ECO:0007669"/>
    <property type="project" value="UniProtKB-KW"/>
</dbReference>
<dbReference type="EMBL" id="BDGG01000002">
    <property type="protein sequence ID" value="GAU94676.1"/>
    <property type="molecule type" value="Genomic_DNA"/>
</dbReference>
<evidence type="ECO:0000313" key="8">
    <source>
        <dbReference type="Proteomes" id="UP000186922"/>
    </source>
</evidence>
<evidence type="ECO:0000256" key="5">
    <source>
        <dbReference type="ARBA" id="ARBA00023224"/>
    </source>
</evidence>
<dbReference type="PANTHER" id="PTHR24248">
    <property type="entry name" value="ADRENERGIC RECEPTOR-RELATED G-PROTEIN COUPLED RECEPTOR"/>
    <property type="match status" value="1"/>
</dbReference>
<keyword evidence="2" id="KW-0297">G-protein coupled receptor</keyword>
<dbReference type="STRING" id="947166.A0A1D1UYG3"/>
<feature type="transmembrane region" description="Helical" evidence="6">
    <location>
        <begin position="88"/>
        <end position="105"/>
    </location>
</feature>
<keyword evidence="4" id="KW-0325">Glycoprotein</keyword>
<gene>
    <name evidence="7" type="primary">RvY_06403-1</name>
    <name evidence="7" type="synonym">RvY_06403.1</name>
    <name evidence="7" type="ORF">RvY_06403</name>
</gene>
<evidence type="ECO:0008006" key="9">
    <source>
        <dbReference type="Google" id="ProtNLM"/>
    </source>
</evidence>